<dbReference type="AlphaFoldDB" id="A0A3A6TCL5"/>
<protein>
    <submittedName>
        <fullName evidence="2">Uncharacterized protein</fullName>
    </submittedName>
</protein>
<evidence type="ECO:0000256" key="1">
    <source>
        <dbReference type="SAM" id="MobiDB-lite"/>
    </source>
</evidence>
<evidence type="ECO:0000313" key="3">
    <source>
        <dbReference type="Proteomes" id="UP000273022"/>
    </source>
</evidence>
<organism evidence="2 3">
    <name type="scientific">Parashewanella spongiae</name>
    <dbReference type="NCBI Taxonomy" id="342950"/>
    <lineage>
        <taxon>Bacteria</taxon>
        <taxon>Pseudomonadati</taxon>
        <taxon>Pseudomonadota</taxon>
        <taxon>Gammaproteobacteria</taxon>
        <taxon>Alteromonadales</taxon>
        <taxon>Shewanellaceae</taxon>
        <taxon>Parashewanella</taxon>
    </lineage>
</organism>
<reference evidence="2 3" key="1">
    <citation type="submission" date="2018-09" db="EMBL/GenBank/DDBJ databases">
        <title>Phylogeny of the Shewanellaceae, and recommendation for two new genera, Pseudoshewanella and Parashewanella.</title>
        <authorList>
            <person name="Wang G."/>
        </authorList>
    </citation>
    <scope>NUCLEOTIDE SEQUENCE [LARGE SCALE GENOMIC DNA]</scope>
    <source>
        <strain evidence="2 3">KCTC 22492</strain>
    </source>
</reference>
<feature type="region of interest" description="Disordered" evidence="1">
    <location>
        <begin position="111"/>
        <end position="156"/>
    </location>
</feature>
<gene>
    <name evidence="2" type="ORF">D5R81_15155</name>
</gene>
<keyword evidence="3" id="KW-1185">Reference proteome</keyword>
<comment type="caution">
    <text evidence="2">The sequence shown here is derived from an EMBL/GenBank/DDBJ whole genome shotgun (WGS) entry which is preliminary data.</text>
</comment>
<dbReference type="EMBL" id="QYYH01000111">
    <property type="protein sequence ID" value="RJY07777.1"/>
    <property type="molecule type" value="Genomic_DNA"/>
</dbReference>
<sequence>MAIEPRGACAYGMYDFPDDIESESMEVVDEGFNHAQDSVSGYCPPTPQSSPVSRTKSFHPVTGKQFVRLLSWEERKLTHPDFNSISRKLANQLDTNETKYVRSFSCPDSMLGKRAQSMETSTADDNDERSIPHPEFSCTLKRVRKRSNTASGENES</sequence>
<accession>A0A3A6TCL5</accession>
<feature type="region of interest" description="Disordered" evidence="1">
    <location>
        <begin position="38"/>
        <end position="57"/>
    </location>
</feature>
<evidence type="ECO:0000313" key="2">
    <source>
        <dbReference type="EMBL" id="RJY07777.1"/>
    </source>
</evidence>
<name>A0A3A6TCL5_9GAMM</name>
<proteinExistence type="predicted"/>
<dbReference type="RefSeq" id="WP_121854473.1">
    <property type="nucleotide sequence ID" value="NZ_CP037952.1"/>
</dbReference>
<dbReference type="Proteomes" id="UP000273022">
    <property type="component" value="Unassembled WGS sequence"/>
</dbReference>